<keyword evidence="3 4" id="KW-0418">Kinase</keyword>
<dbReference type="InterPro" id="IPR002139">
    <property type="entry name" value="Ribo/fructo_kinase"/>
</dbReference>
<dbReference type="PRINTS" id="PR00990">
    <property type="entry name" value="RIBOKINASE"/>
</dbReference>
<evidence type="ECO:0000313" key="8">
    <source>
        <dbReference type="Proteomes" id="UP001216579"/>
    </source>
</evidence>
<name>A0ABT5ZHA5_9ACTN</name>
<evidence type="ECO:0000256" key="3">
    <source>
        <dbReference type="ARBA" id="ARBA00022777"/>
    </source>
</evidence>
<dbReference type="PANTHER" id="PTHR43320">
    <property type="entry name" value="SUGAR KINASE"/>
    <property type="match status" value="1"/>
</dbReference>
<accession>A0ABT5ZHA5</accession>
<dbReference type="GO" id="GO:0016301">
    <property type="term" value="F:kinase activity"/>
    <property type="evidence" value="ECO:0007669"/>
    <property type="project" value="UniProtKB-KW"/>
</dbReference>
<feature type="region of interest" description="Disordered" evidence="5">
    <location>
        <begin position="294"/>
        <end position="315"/>
    </location>
</feature>
<evidence type="ECO:0000259" key="6">
    <source>
        <dbReference type="Pfam" id="PF00294"/>
    </source>
</evidence>
<dbReference type="InterPro" id="IPR052700">
    <property type="entry name" value="Carb_kinase_PfkB-like"/>
</dbReference>
<sequence length="315" mass="32533">MTGDRALLVIGEAVTDIVARHTGALAPDTDTPARIAVRPGGAGANAAAWAARCGTDVRLLARVGAADAAWHRDALLAEGVRPVLRTDHQRPTAVVIALVDSRAERTLVTDSGAAVHLGPDDWDDRLLDGVRHLHLSGYPLFTEPGRRLAALAITRARQRGATVSVDPASTGFMARTGVAVLRDTIRGADLLLPNAAEARLLTGRREPADAARELTEDHHTVVVTLGAQGALVVRRGAPTLRIPPVPSTPVDTTGAGDAFTGGFLAALLHGANPAEAAAAGCRTGARAVATVGARPPGRLAGEESDALRHRTLGPT</sequence>
<keyword evidence="8" id="KW-1185">Reference proteome</keyword>
<dbReference type="PANTHER" id="PTHR43320:SF3">
    <property type="entry name" value="CARBOHYDRATE KINASE PFKB DOMAIN-CONTAINING PROTEIN"/>
    <property type="match status" value="1"/>
</dbReference>
<organism evidence="7 8">
    <name type="scientific">Streptomyces silvisoli</name>
    <dbReference type="NCBI Taxonomy" id="3034235"/>
    <lineage>
        <taxon>Bacteria</taxon>
        <taxon>Bacillati</taxon>
        <taxon>Actinomycetota</taxon>
        <taxon>Actinomycetes</taxon>
        <taxon>Kitasatosporales</taxon>
        <taxon>Streptomycetaceae</taxon>
        <taxon>Streptomyces</taxon>
    </lineage>
</organism>
<dbReference type="PROSITE" id="PS00584">
    <property type="entry name" value="PFKB_KINASES_2"/>
    <property type="match status" value="1"/>
</dbReference>
<keyword evidence="2 4" id="KW-0808">Transferase</keyword>
<dbReference type="InterPro" id="IPR029056">
    <property type="entry name" value="Ribokinase-like"/>
</dbReference>
<evidence type="ECO:0000256" key="4">
    <source>
        <dbReference type="RuleBase" id="RU003704"/>
    </source>
</evidence>
<dbReference type="Pfam" id="PF00294">
    <property type="entry name" value="PfkB"/>
    <property type="match status" value="1"/>
</dbReference>
<feature type="domain" description="Carbohydrate kinase PfkB" evidence="6">
    <location>
        <begin position="7"/>
        <end position="295"/>
    </location>
</feature>
<evidence type="ECO:0000256" key="5">
    <source>
        <dbReference type="SAM" id="MobiDB-lite"/>
    </source>
</evidence>
<comment type="similarity">
    <text evidence="1 4">Belongs to the carbohydrate kinase PfkB family.</text>
</comment>
<evidence type="ECO:0000313" key="7">
    <source>
        <dbReference type="EMBL" id="MDF3289076.1"/>
    </source>
</evidence>
<dbReference type="InterPro" id="IPR002173">
    <property type="entry name" value="Carboh/pur_kinase_PfkB_CS"/>
</dbReference>
<comment type="caution">
    <text evidence="7">The sequence shown here is derived from an EMBL/GenBank/DDBJ whole genome shotgun (WGS) entry which is preliminary data.</text>
</comment>
<dbReference type="RefSeq" id="WP_276092733.1">
    <property type="nucleotide sequence ID" value="NZ_JARJBC010000003.1"/>
</dbReference>
<dbReference type="Gene3D" id="3.40.1190.20">
    <property type="match status" value="1"/>
</dbReference>
<reference evidence="7 8" key="1">
    <citation type="submission" date="2023-03" db="EMBL/GenBank/DDBJ databases">
        <title>Draft genome sequence of Streptomyces sp. RB6PN23 isolated from peat swamp forest in Thailand.</title>
        <authorList>
            <person name="Klaysubun C."/>
            <person name="Duangmal K."/>
        </authorList>
    </citation>
    <scope>NUCLEOTIDE SEQUENCE [LARGE SCALE GENOMIC DNA]</scope>
    <source>
        <strain evidence="7 8">RB6PN23</strain>
    </source>
</reference>
<evidence type="ECO:0000256" key="1">
    <source>
        <dbReference type="ARBA" id="ARBA00010688"/>
    </source>
</evidence>
<dbReference type="Proteomes" id="UP001216579">
    <property type="component" value="Unassembled WGS sequence"/>
</dbReference>
<protein>
    <submittedName>
        <fullName evidence="7">PfkB family carbohydrate kinase</fullName>
    </submittedName>
</protein>
<dbReference type="EMBL" id="JARJBC010000003">
    <property type="protein sequence ID" value="MDF3289076.1"/>
    <property type="molecule type" value="Genomic_DNA"/>
</dbReference>
<gene>
    <name evidence="7" type="ORF">P3G67_07485</name>
</gene>
<proteinExistence type="inferred from homology"/>
<dbReference type="InterPro" id="IPR011611">
    <property type="entry name" value="PfkB_dom"/>
</dbReference>
<dbReference type="SUPFAM" id="SSF53613">
    <property type="entry name" value="Ribokinase-like"/>
    <property type="match status" value="1"/>
</dbReference>
<evidence type="ECO:0000256" key="2">
    <source>
        <dbReference type="ARBA" id="ARBA00022679"/>
    </source>
</evidence>